<sequence length="125" mass="14160">MESAVCFPGTRVDILSRISNWVGSRNSERLFWLRGMAGRGKSAIASTVAYEWRKQKASCALFHFRRGQAGMSARLVCTLARQLICHGTTDVKEAVLQAVRDNRDVDTMRMDDQFKFLLVDPLHNI</sequence>
<dbReference type="SUPFAM" id="SSF52540">
    <property type="entry name" value="P-loop containing nucleoside triphosphate hydrolases"/>
    <property type="match status" value="1"/>
</dbReference>
<evidence type="ECO:0000313" key="3">
    <source>
        <dbReference type="EMBL" id="KIO19159.1"/>
    </source>
</evidence>
<reference evidence="3 4" key="1">
    <citation type="submission" date="2014-04" db="EMBL/GenBank/DDBJ databases">
        <authorList>
            <consortium name="DOE Joint Genome Institute"/>
            <person name="Kuo A."/>
            <person name="Girlanda M."/>
            <person name="Perotto S."/>
            <person name="Kohler A."/>
            <person name="Nagy L.G."/>
            <person name="Floudas D."/>
            <person name="Copeland A."/>
            <person name="Barry K.W."/>
            <person name="Cichocki N."/>
            <person name="Veneault-Fourrey C."/>
            <person name="LaButti K."/>
            <person name="Lindquist E.A."/>
            <person name="Lipzen A."/>
            <person name="Lundell T."/>
            <person name="Morin E."/>
            <person name="Murat C."/>
            <person name="Sun H."/>
            <person name="Tunlid A."/>
            <person name="Henrissat B."/>
            <person name="Grigoriev I.V."/>
            <person name="Hibbett D.S."/>
            <person name="Martin F."/>
            <person name="Nordberg H.P."/>
            <person name="Cantor M.N."/>
            <person name="Hua S.X."/>
        </authorList>
    </citation>
    <scope>NUCLEOTIDE SEQUENCE [LARGE SCALE GENOMIC DNA]</scope>
    <source>
        <strain evidence="3 4">MUT 4182</strain>
    </source>
</reference>
<dbReference type="OrthoDB" id="5106486at2759"/>
<feature type="non-terminal residue" evidence="3">
    <location>
        <position position="125"/>
    </location>
</feature>
<evidence type="ECO:0000256" key="1">
    <source>
        <dbReference type="ARBA" id="ARBA00022737"/>
    </source>
</evidence>
<evidence type="ECO:0000313" key="4">
    <source>
        <dbReference type="Proteomes" id="UP000054248"/>
    </source>
</evidence>
<dbReference type="Pfam" id="PF24883">
    <property type="entry name" value="NPHP3_N"/>
    <property type="match status" value="1"/>
</dbReference>
<proteinExistence type="predicted"/>
<organism evidence="3 4">
    <name type="scientific">Tulasnella calospora MUT 4182</name>
    <dbReference type="NCBI Taxonomy" id="1051891"/>
    <lineage>
        <taxon>Eukaryota</taxon>
        <taxon>Fungi</taxon>
        <taxon>Dikarya</taxon>
        <taxon>Basidiomycota</taxon>
        <taxon>Agaricomycotina</taxon>
        <taxon>Agaricomycetes</taxon>
        <taxon>Cantharellales</taxon>
        <taxon>Tulasnellaceae</taxon>
        <taxon>Tulasnella</taxon>
    </lineage>
</organism>
<dbReference type="EMBL" id="KN823238">
    <property type="protein sequence ID" value="KIO19159.1"/>
    <property type="molecule type" value="Genomic_DNA"/>
</dbReference>
<gene>
    <name evidence="3" type="ORF">M407DRAFT_83153</name>
</gene>
<dbReference type="InterPro" id="IPR056884">
    <property type="entry name" value="NPHP3-like_N"/>
</dbReference>
<dbReference type="STRING" id="1051891.A0A0C3Q6X5"/>
<dbReference type="HOGENOM" id="CLU_000288_6_8_1"/>
<reference evidence="4" key="2">
    <citation type="submission" date="2015-01" db="EMBL/GenBank/DDBJ databases">
        <title>Evolutionary Origins and Diversification of the Mycorrhizal Mutualists.</title>
        <authorList>
            <consortium name="DOE Joint Genome Institute"/>
            <consortium name="Mycorrhizal Genomics Consortium"/>
            <person name="Kohler A."/>
            <person name="Kuo A."/>
            <person name="Nagy L.G."/>
            <person name="Floudas D."/>
            <person name="Copeland A."/>
            <person name="Barry K.W."/>
            <person name="Cichocki N."/>
            <person name="Veneault-Fourrey C."/>
            <person name="LaButti K."/>
            <person name="Lindquist E.A."/>
            <person name="Lipzen A."/>
            <person name="Lundell T."/>
            <person name="Morin E."/>
            <person name="Murat C."/>
            <person name="Riley R."/>
            <person name="Ohm R."/>
            <person name="Sun H."/>
            <person name="Tunlid A."/>
            <person name="Henrissat B."/>
            <person name="Grigoriev I.V."/>
            <person name="Hibbett D.S."/>
            <person name="Martin F."/>
        </authorList>
    </citation>
    <scope>NUCLEOTIDE SEQUENCE [LARGE SCALE GENOMIC DNA]</scope>
    <source>
        <strain evidence="4">MUT 4182</strain>
    </source>
</reference>
<dbReference type="Proteomes" id="UP000054248">
    <property type="component" value="Unassembled WGS sequence"/>
</dbReference>
<keyword evidence="4" id="KW-1185">Reference proteome</keyword>
<evidence type="ECO:0000259" key="2">
    <source>
        <dbReference type="Pfam" id="PF24883"/>
    </source>
</evidence>
<dbReference type="AlphaFoldDB" id="A0A0C3Q6X5"/>
<accession>A0A0C3Q6X5</accession>
<dbReference type="InterPro" id="IPR027417">
    <property type="entry name" value="P-loop_NTPase"/>
</dbReference>
<name>A0A0C3Q6X5_9AGAM</name>
<dbReference type="Gene3D" id="3.40.50.300">
    <property type="entry name" value="P-loop containing nucleotide triphosphate hydrolases"/>
    <property type="match status" value="1"/>
</dbReference>
<protein>
    <recommendedName>
        <fullName evidence="2">Nephrocystin 3-like N-terminal domain-containing protein</fullName>
    </recommendedName>
</protein>
<keyword evidence="1" id="KW-0677">Repeat</keyword>
<feature type="domain" description="Nephrocystin 3-like N-terminal" evidence="2">
    <location>
        <begin position="17"/>
        <end position="118"/>
    </location>
</feature>